<name>A0A6J4JXG7_9CHLR</name>
<reference evidence="1" key="1">
    <citation type="submission" date="2020-02" db="EMBL/GenBank/DDBJ databases">
        <authorList>
            <person name="Meier V. D."/>
        </authorList>
    </citation>
    <scope>NUCLEOTIDE SEQUENCE</scope>
    <source>
        <strain evidence="1">AVDCRST_MAG93</strain>
    </source>
</reference>
<accession>A0A6J4JXG7</accession>
<dbReference type="AlphaFoldDB" id="A0A6J4JXG7"/>
<organism evidence="1">
    <name type="scientific">uncultured Chloroflexia bacterium</name>
    <dbReference type="NCBI Taxonomy" id="1672391"/>
    <lineage>
        <taxon>Bacteria</taxon>
        <taxon>Bacillati</taxon>
        <taxon>Chloroflexota</taxon>
        <taxon>Chloroflexia</taxon>
        <taxon>environmental samples</taxon>
    </lineage>
</organism>
<protein>
    <submittedName>
        <fullName evidence="1">Uncharacterized protein</fullName>
    </submittedName>
</protein>
<evidence type="ECO:0000313" key="1">
    <source>
        <dbReference type="EMBL" id="CAA9290225.1"/>
    </source>
</evidence>
<dbReference type="EMBL" id="CADCTR010001306">
    <property type="protein sequence ID" value="CAA9290225.1"/>
    <property type="molecule type" value="Genomic_DNA"/>
</dbReference>
<sequence>MHRKSSLFVLIAAVGRHRIGAPQQLNSATVDVFSAPYG</sequence>
<gene>
    <name evidence="1" type="ORF">AVDCRST_MAG93-3833</name>
</gene>
<proteinExistence type="predicted"/>